<dbReference type="GO" id="GO:0016274">
    <property type="term" value="F:protein-arginine N-methyltransferase activity"/>
    <property type="evidence" value="ECO:0007669"/>
    <property type="project" value="InterPro"/>
</dbReference>
<comment type="caution">
    <text evidence="6">The sequence shown here is derived from an EMBL/GenBank/DDBJ whole genome shotgun (WGS) entry which is preliminary data.</text>
</comment>
<protein>
    <recommendedName>
        <fullName evidence="5">Serine/threonine-protein kinase BSK1-like TPR repeats domain-containing protein</fullName>
    </recommendedName>
</protein>
<accession>A0A830I2L4</accession>
<gene>
    <name evidence="6" type="ORF">PPROV_001100800</name>
</gene>
<dbReference type="InterPro" id="IPR011990">
    <property type="entry name" value="TPR-like_helical_dom_sf"/>
</dbReference>
<dbReference type="Pfam" id="PF25575">
    <property type="entry name" value="TPR_BSK1_C"/>
    <property type="match status" value="1"/>
</dbReference>
<dbReference type="Gene3D" id="2.70.160.11">
    <property type="entry name" value="Hnrnp arginine n-methyltransferase1"/>
    <property type="match status" value="1"/>
</dbReference>
<feature type="coiled-coil region" evidence="3">
    <location>
        <begin position="168"/>
        <end position="199"/>
    </location>
</feature>
<feature type="region of interest" description="Disordered" evidence="4">
    <location>
        <begin position="381"/>
        <end position="419"/>
    </location>
</feature>
<feature type="region of interest" description="Disordered" evidence="4">
    <location>
        <begin position="1"/>
        <end position="21"/>
    </location>
</feature>
<dbReference type="CDD" id="cd02440">
    <property type="entry name" value="AdoMet_MTases"/>
    <property type="match status" value="1"/>
</dbReference>
<dbReference type="PANTHER" id="PTHR11006:SF4">
    <property type="entry name" value="PROTEIN ARGININE N-METHYLTRANSFERASE 7"/>
    <property type="match status" value="1"/>
</dbReference>
<feature type="compositionally biased region" description="Low complexity" evidence="4">
    <location>
        <begin position="400"/>
        <end position="409"/>
    </location>
</feature>
<reference evidence="6" key="1">
    <citation type="submission" date="2020-10" db="EMBL/GenBank/DDBJ databases">
        <title>Unveiling of a novel bifunctional photoreceptor, Dualchrome1, isolated from a cosmopolitan green alga.</title>
        <authorList>
            <person name="Suzuki S."/>
            <person name="Kawachi M."/>
        </authorList>
    </citation>
    <scope>NUCLEOTIDE SEQUENCE</scope>
    <source>
        <strain evidence="6">NIES 2893</strain>
    </source>
</reference>
<feature type="compositionally biased region" description="Basic and acidic residues" evidence="4">
    <location>
        <begin position="381"/>
        <end position="399"/>
    </location>
</feature>
<dbReference type="SMART" id="SM00028">
    <property type="entry name" value="TPR"/>
    <property type="match status" value="3"/>
</dbReference>
<keyword evidence="2" id="KW-0802">TPR repeat</keyword>
<dbReference type="Proteomes" id="UP000660262">
    <property type="component" value="Unassembled WGS sequence"/>
</dbReference>
<dbReference type="AlphaFoldDB" id="A0A830I2L4"/>
<keyword evidence="7" id="KW-1185">Reference proteome</keyword>
<dbReference type="GO" id="GO:0042054">
    <property type="term" value="F:histone methyltransferase activity"/>
    <property type="evidence" value="ECO:0007669"/>
    <property type="project" value="TreeGrafter"/>
</dbReference>
<feature type="domain" description="Serine/threonine-protein kinase BSK1-like TPR repeats" evidence="5">
    <location>
        <begin position="57"/>
        <end position="128"/>
    </location>
</feature>
<organism evidence="6 7">
    <name type="scientific">Pycnococcus provasolii</name>
    <dbReference type="NCBI Taxonomy" id="41880"/>
    <lineage>
        <taxon>Eukaryota</taxon>
        <taxon>Viridiplantae</taxon>
        <taxon>Chlorophyta</taxon>
        <taxon>Pseudoscourfieldiophyceae</taxon>
        <taxon>Pseudoscourfieldiales</taxon>
        <taxon>Pycnococcaceae</taxon>
        <taxon>Pycnococcus</taxon>
    </lineage>
</organism>
<feature type="compositionally biased region" description="Acidic residues" evidence="4">
    <location>
        <begin position="1028"/>
        <end position="1050"/>
    </location>
</feature>
<dbReference type="InterPro" id="IPR058209">
    <property type="entry name" value="TPR_BSK1_C"/>
</dbReference>
<evidence type="ECO:0000259" key="5">
    <source>
        <dbReference type="Pfam" id="PF25575"/>
    </source>
</evidence>
<feature type="repeat" description="TPR" evidence="2">
    <location>
        <begin position="124"/>
        <end position="157"/>
    </location>
</feature>
<feature type="compositionally biased region" description="Basic and acidic residues" evidence="4">
    <location>
        <begin position="991"/>
        <end position="1027"/>
    </location>
</feature>
<dbReference type="OrthoDB" id="2423701at2759"/>
<dbReference type="InterPro" id="IPR029063">
    <property type="entry name" value="SAM-dependent_MTases_sf"/>
</dbReference>
<dbReference type="EMBL" id="BNJQ01000040">
    <property type="protein sequence ID" value="GHP12280.1"/>
    <property type="molecule type" value="Genomic_DNA"/>
</dbReference>
<evidence type="ECO:0000313" key="7">
    <source>
        <dbReference type="Proteomes" id="UP000660262"/>
    </source>
</evidence>
<feature type="compositionally biased region" description="Low complexity" evidence="4">
    <location>
        <begin position="1"/>
        <end position="16"/>
    </location>
</feature>
<dbReference type="SUPFAM" id="SSF53335">
    <property type="entry name" value="S-adenosyl-L-methionine-dependent methyltransferases"/>
    <property type="match status" value="1"/>
</dbReference>
<name>A0A830I2L4_9CHLO</name>
<dbReference type="InterPro" id="IPR025799">
    <property type="entry name" value="Arg_MeTrfase"/>
</dbReference>
<evidence type="ECO:0000256" key="4">
    <source>
        <dbReference type="SAM" id="MobiDB-lite"/>
    </source>
</evidence>
<dbReference type="SUPFAM" id="SSF48452">
    <property type="entry name" value="TPR-like"/>
    <property type="match status" value="1"/>
</dbReference>
<dbReference type="InterPro" id="IPR019734">
    <property type="entry name" value="TPR_rpt"/>
</dbReference>
<keyword evidence="3" id="KW-0175">Coiled coil</keyword>
<feature type="region of interest" description="Disordered" evidence="4">
    <location>
        <begin position="991"/>
        <end position="1061"/>
    </location>
</feature>
<evidence type="ECO:0000256" key="2">
    <source>
        <dbReference type="PROSITE-ProRule" id="PRU00339"/>
    </source>
</evidence>
<keyword evidence="1" id="KW-0949">S-adenosyl-L-methionine</keyword>
<dbReference type="Gene3D" id="1.25.40.10">
    <property type="entry name" value="Tetratricopeptide repeat domain"/>
    <property type="match status" value="1"/>
</dbReference>
<sequence>MSVTHAHVSSSPSSVEVDVDVEDPTVASPSTLLALKESTGVDLSAIPLSQKLFIRDQSRTAGNRAFASREFQEAINLYSQAIAADPLDKTLFANRSAAYLAQGRAEEAYQDALKAVKLSEGKWTKAFYRMGCAALARMENKDALMAFNAGLQLEPLNEELRKKQKVANKRHRKEAKRLISEVRTQRKDLVLALREARRDDTKLLMMNQYKQAMSSPDWDVEDFDWRPTFLPRMRQTKIDADITKQTKAHITSIAGYVRSLGELEAPKPCLASYDDADRLSAYTKQITHVLSSRPGAHVLAISGGGGTIALTCASAAAAAATSADDMAVVSVAERSRSLYRMTKQILRSNRKRCLRIRGEDEVAVPLSQVVTLLDRPLHRVRSDEEAEAAAKEESDHDVTTTKSDGTSNGDGDDDDDGEGWCTLSHGPADVLATDAFDALVLGARVIPMVRDAARRGLCRVGCRIVPAKVRVYAIASSMRVGTISDLDLSSLNVYRWHPNIEACRLDAETTPRHDVTDPFLLCEIDMQRILDASLARRQQQRNTEEEDVKKRKARTAPAEFMHDEVVSARAIAKGKCNALCIFFVLDFHGDGTLCATNWREGRRRLRASGLEHKGGELGLLTSVPQSVQYLDNFDIRTVGDAIPIRVQHDGAMLVLSHDSMPSVRPRHAYIPKWHYDMLFDSQRNDAYEMALKRSIASVRTGKGLRPLAPAAVDANGVDIVDDPRDNSWEARARRAVRLGKSPPPPPPRIAGWTSDKSANQEVLVLDVGAGTGILSMLAARHGADKVIGCEQSLHMCDVGEECEVLNGYATQCLLLNKDVRRMLCKDDPLLEKTGGVKPDGTAPELERRADVLVYEVFDSGLIGEGALHLVHHARSKLLTKDARLVPMGATVYAQPICMRTTTINCGDESFDVSCTNRYRWRPDYEGIELGSSEHSSSWIALAEPTEVFTFDFYESALNMQPLERLVTFDVDPNTCEQIGRARSKLARLMREQREREDGGHTEKKPEKVDVPPPPPKEKKPPAEHIDDCDTDDDDDDEEEEKKEGEEEEDAAGLSSTIQREDADFEASVKAAISRLSPDELDDNGPPLVCNAIAFWFELHMDETTTLTTSPYAASKGNRKGPTWQQAVQFVEERAVRVGQDLEVRAKHDTYGISFELAPVVDVSDFSSDTGIPLFDASWDVDRQRMEAVNGNLARAVVQSPLEFRKCAGAAVELAARPQDFELDPQHAARFCQRMLS</sequence>
<evidence type="ECO:0000313" key="6">
    <source>
        <dbReference type="EMBL" id="GHP12280.1"/>
    </source>
</evidence>
<dbReference type="PANTHER" id="PTHR11006">
    <property type="entry name" value="PROTEIN ARGININE N-METHYLTRANSFERASE"/>
    <property type="match status" value="1"/>
</dbReference>
<dbReference type="Gene3D" id="3.40.50.150">
    <property type="entry name" value="Vaccinia Virus protein VP39"/>
    <property type="match status" value="2"/>
</dbReference>
<proteinExistence type="predicted"/>
<dbReference type="PROSITE" id="PS50005">
    <property type="entry name" value="TPR"/>
    <property type="match status" value="1"/>
</dbReference>
<evidence type="ECO:0000256" key="3">
    <source>
        <dbReference type="SAM" id="Coils"/>
    </source>
</evidence>
<evidence type="ECO:0000256" key="1">
    <source>
        <dbReference type="ARBA" id="ARBA00022691"/>
    </source>
</evidence>